<dbReference type="STRING" id="112413.SAMN05421854_107364"/>
<accession>A0A1I5U2A4</accession>
<feature type="region of interest" description="Disordered" evidence="1">
    <location>
        <begin position="1"/>
        <end position="26"/>
    </location>
</feature>
<evidence type="ECO:0000256" key="1">
    <source>
        <dbReference type="SAM" id="MobiDB-lite"/>
    </source>
</evidence>
<sequence length="89" mass="9800">MTPATGRRHDAGPPCARLRTPQPEWRTGLSSIRAPTLILAGEPRSHLGQSRYALLEQALPDAKTVTVSVGHRIHSRAPERWLSGVSDWL</sequence>
<gene>
    <name evidence="2" type="ORF">SAMN05421854_107364</name>
</gene>
<dbReference type="Proteomes" id="UP000199137">
    <property type="component" value="Unassembled WGS sequence"/>
</dbReference>
<evidence type="ECO:0008006" key="4">
    <source>
        <dbReference type="Google" id="ProtNLM"/>
    </source>
</evidence>
<name>A0A1I5U2A4_9PSEU</name>
<dbReference type="SUPFAM" id="SSF53474">
    <property type="entry name" value="alpha/beta-Hydrolases"/>
    <property type="match status" value="1"/>
</dbReference>
<evidence type="ECO:0000313" key="3">
    <source>
        <dbReference type="Proteomes" id="UP000199137"/>
    </source>
</evidence>
<proteinExistence type="predicted"/>
<dbReference type="EMBL" id="FOWC01000007">
    <property type="protein sequence ID" value="SFP89452.1"/>
    <property type="molecule type" value="Genomic_DNA"/>
</dbReference>
<organism evidence="2 3">
    <name type="scientific">Amycolatopsis rubida</name>
    <dbReference type="NCBI Taxonomy" id="112413"/>
    <lineage>
        <taxon>Bacteria</taxon>
        <taxon>Bacillati</taxon>
        <taxon>Actinomycetota</taxon>
        <taxon>Actinomycetes</taxon>
        <taxon>Pseudonocardiales</taxon>
        <taxon>Pseudonocardiaceae</taxon>
        <taxon>Amycolatopsis</taxon>
    </lineage>
</organism>
<protein>
    <recommendedName>
        <fullName evidence="4">Alpha/beta hydrolase</fullName>
    </recommendedName>
</protein>
<reference evidence="2 3" key="1">
    <citation type="submission" date="2016-10" db="EMBL/GenBank/DDBJ databases">
        <authorList>
            <person name="de Groot N.N."/>
        </authorList>
    </citation>
    <scope>NUCLEOTIDE SEQUENCE [LARGE SCALE GENOMIC DNA]</scope>
    <source>
        <strain evidence="2 3">DSM 44637</strain>
    </source>
</reference>
<dbReference type="InterPro" id="IPR029058">
    <property type="entry name" value="AB_hydrolase_fold"/>
</dbReference>
<dbReference type="AlphaFoldDB" id="A0A1I5U2A4"/>
<dbReference type="Gene3D" id="3.40.50.1820">
    <property type="entry name" value="alpha/beta hydrolase"/>
    <property type="match status" value="1"/>
</dbReference>
<evidence type="ECO:0000313" key="2">
    <source>
        <dbReference type="EMBL" id="SFP89452.1"/>
    </source>
</evidence>